<organism evidence="1 2">
    <name type="scientific">Alicyclobacillus ferrooxydans</name>
    <dbReference type="NCBI Taxonomy" id="471514"/>
    <lineage>
        <taxon>Bacteria</taxon>
        <taxon>Bacillati</taxon>
        <taxon>Bacillota</taxon>
        <taxon>Bacilli</taxon>
        <taxon>Bacillales</taxon>
        <taxon>Alicyclobacillaceae</taxon>
        <taxon>Alicyclobacillus</taxon>
    </lineage>
</organism>
<sequence length="99" mass="10943">MNCKVSASAAKKLSEILDQEDDKNLKFRVFVGHTHGNHAHYGLGLDYQKDTDELITTDTGIDVLLEKGQGFLDGVEVDYDASTDEWSIINPVKGNHGDH</sequence>
<evidence type="ECO:0000313" key="1">
    <source>
        <dbReference type="EMBL" id="KPV45052.1"/>
    </source>
</evidence>
<dbReference type="PATRIC" id="fig|471514.4.peg.4054"/>
<proteinExistence type="predicted"/>
<keyword evidence="2" id="KW-1185">Reference proteome</keyword>
<dbReference type="STRING" id="471514.AN477_04090"/>
<comment type="caution">
    <text evidence="1">The sequence shown here is derived from an EMBL/GenBank/DDBJ whole genome shotgun (WGS) entry which is preliminary data.</text>
</comment>
<reference evidence="1 2" key="1">
    <citation type="submission" date="2015-09" db="EMBL/GenBank/DDBJ databases">
        <title>Draft genome sequence of Alicyclobacillus ferrooxydans DSM 22381.</title>
        <authorList>
            <person name="Hemp J."/>
        </authorList>
    </citation>
    <scope>NUCLEOTIDE SEQUENCE [LARGE SCALE GENOMIC DNA]</scope>
    <source>
        <strain evidence="1 2">TC-34</strain>
    </source>
</reference>
<dbReference type="OrthoDB" id="2616722at2"/>
<dbReference type="Proteomes" id="UP000050482">
    <property type="component" value="Unassembled WGS sequence"/>
</dbReference>
<protein>
    <submittedName>
        <fullName evidence="1">Heme biosynthesis protein HemY</fullName>
    </submittedName>
</protein>
<accession>A0A0P9CZ98</accession>
<dbReference type="Gene3D" id="2.60.300.12">
    <property type="entry name" value="HesB-like domain"/>
    <property type="match status" value="1"/>
</dbReference>
<dbReference type="SUPFAM" id="SSF89360">
    <property type="entry name" value="HesB-like domain"/>
    <property type="match status" value="1"/>
</dbReference>
<dbReference type="InterPro" id="IPR035903">
    <property type="entry name" value="HesB-like_dom_sf"/>
</dbReference>
<dbReference type="AlphaFoldDB" id="A0A0P9CZ98"/>
<dbReference type="EMBL" id="LJCO01000015">
    <property type="protein sequence ID" value="KPV45052.1"/>
    <property type="molecule type" value="Genomic_DNA"/>
</dbReference>
<evidence type="ECO:0000313" key="2">
    <source>
        <dbReference type="Proteomes" id="UP000050482"/>
    </source>
</evidence>
<name>A0A0P9CZ98_9BACL</name>
<dbReference type="RefSeq" id="WP_054967908.1">
    <property type="nucleotide sequence ID" value="NZ_LJCO01000015.1"/>
</dbReference>
<gene>
    <name evidence="1" type="ORF">AN477_04090</name>
</gene>